<sequence>MLSNPSPISTQLTISNVYPDQWFNEVPEAGRFIAAGLLGNIVFFLIDYILYNKILVPSGKKQLLPKVISHNMESSSFFLSYLLQTGVQHLFNAFLVYGLETIETRKKYIDTLVLTYSSYSVSMVGSTIGNMLLIKQGVPKNIAFWGTIMGFGFVNFFLLKFLVGGGQDEATEEGKQEKSKKSNLSKKDGANNRSKVLRKVRGGYVQKQKLGLDLMYGRELPSSDSLLETFLSKRNWMSRNGGFYGL</sequence>
<organism evidence="2">
    <name type="scientific">Chaetoceros debilis</name>
    <dbReference type="NCBI Taxonomy" id="122233"/>
    <lineage>
        <taxon>Eukaryota</taxon>
        <taxon>Sar</taxon>
        <taxon>Stramenopiles</taxon>
        <taxon>Ochrophyta</taxon>
        <taxon>Bacillariophyta</taxon>
        <taxon>Coscinodiscophyceae</taxon>
        <taxon>Chaetocerotophycidae</taxon>
        <taxon>Chaetocerotales</taxon>
        <taxon>Chaetocerotaceae</taxon>
        <taxon>Chaetoceros</taxon>
    </lineage>
</organism>
<gene>
    <name evidence="2" type="ORF">CDEB00056_LOCUS17400</name>
</gene>
<name>A0A7S3VDA8_9STRA</name>
<protein>
    <submittedName>
        <fullName evidence="2">Uncharacterized protein</fullName>
    </submittedName>
</protein>
<dbReference type="AlphaFoldDB" id="A0A7S3VDA8"/>
<accession>A0A7S3VDA8</accession>
<keyword evidence="1" id="KW-0812">Transmembrane</keyword>
<feature type="transmembrane region" description="Helical" evidence="1">
    <location>
        <begin position="32"/>
        <end position="56"/>
    </location>
</feature>
<feature type="transmembrane region" description="Helical" evidence="1">
    <location>
        <begin position="142"/>
        <end position="163"/>
    </location>
</feature>
<feature type="transmembrane region" description="Helical" evidence="1">
    <location>
        <begin position="111"/>
        <end position="133"/>
    </location>
</feature>
<reference evidence="2" key="1">
    <citation type="submission" date="2021-01" db="EMBL/GenBank/DDBJ databases">
        <authorList>
            <person name="Corre E."/>
            <person name="Pelletier E."/>
            <person name="Niang G."/>
            <person name="Scheremetjew M."/>
            <person name="Finn R."/>
            <person name="Kale V."/>
            <person name="Holt S."/>
            <person name="Cochrane G."/>
            <person name="Meng A."/>
            <person name="Brown T."/>
            <person name="Cohen L."/>
        </authorList>
    </citation>
    <scope>NUCLEOTIDE SEQUENCE</scope>
    <source>
        <strain evidence="2">MM31A-1</strain>
    </source>
</reference>
<keyword evidence="1" id="KW-1133">Transmembrane helix</keyword>
<feature type="transmembrane region" description="Helical" evidence="1">
    <location>
        <begin position="77"/>
        <end position="99"/>
    </location>
</feature>
<evidence type="ECO:0000256" key="1">
    <source>
        <dbReference type="SAM" id="Phobius"/>
    </source>
</evidence>
<dbReference type="EMBL" id="HBIO01022630">
    <property type="protein sequence ID" value="CAE0472547.1"/>
    <property type="molecule type" value="Transcribed_RNA"/>
</dbReference>
<proteinExistence type="predicted"/>
<evidence type="ECO:0000313" key="2">
    <source>
        <dbReference type="EMBL" id="CAE0472547.1"/>
    </source>
</evidence>
<keyword evidence="1" id="KW-0472">Membrane</keyword>